<sequence length="335" mass="36812">MAAVGRRHVLTDAAIAAARAKSFLPGEFEPPRREPAALPPKIRLQTNTVLFGLHSETETATLIDVVNTPLTSSTLPAIATATLGMTGHANESRRPYVFTTGSSCKAKEYPGRLEEGHCLSQDCAVGHRGQDRKRKENYVRTLDERRKCRKVGDLNNLDREVKDQRGLRNTMLGLREEDPGRALFQATTVQPRVDVTQYFRSDPAVCPSSAAPVQLPPYDPQHPIAIGSRRDLYGTTLAFAAREAKCEASCATVLSSCMGVVRRTQDGDDPEKAAGAEEVSRCNKAVKRCQKACGLANNGLEEWEEMRDYKWWKDTCFNSCTGVRHVVGLHASVGT</sequence>
<name>A0A4R8TMV0_9PEZI</name>
<organism evidence="1 2">
    <name type="scientific">Colletotrichum sidae</name>
    <dbReference type="NCBI Taxonomy" id="1347389"/>
    <lineage>
        <taxon>Eukaryota</taxon>
        <taxon>Fungi</taxon>
        <taxon>Dikarya</taxon>
        <taxon>Ascomycota</taxon>
        <taxon>Pezizomycotina</taxon>
        <taxon>Sordariomycetes</taxon>
        <taxon>Hypocreomycetidae</taxon>
        <taxon>Glomerellales</taxon>
        <taxon>Glomerellaceae</taxon>
        <taxon>Colletotrichum</taxon>
        <taxon>Colletotrichum orbiculare species complex</taxon>
    </lineage>
</organism>
<protein>
    <submittedName>
        <fullName evidence="1">Uncharacterized protein</fullName>
    </submittedName>
</protein>
<dbReference type="AlphaFoldDB" id="A0A4R8TMV0"/>
<dbReference type="EMBL" id="QAPF01000043">
    <property type="protein sequence ID" value="TEA19705.1"/>
    <property type="molecule type" value="Genomic_DNA"/>
</dbReference>
<evidence type="ECO:0000313" key="1">
    <source>
        <dbReference type="EMBL" id="TEA19705.1"/>
    </source>
</evidence>
<gene>
    <name evidence="1" type="ORF">C8034_v008992</name>
</gene>
<proteinExistence type="predicted"/>
<comment type="caution">
    <text evidence="1">The sequence shown here is derived from an EMBL/GenBank/DDBJ whole genome shotgun (WGS) entry which is preliminary data.</text>
</comment>
<accession>A0A4R8TMV0</accession>
<keyword evidence="2" id="KW-1185">Reference proteome</keyword>
<reference evidence="1 2" key="1">
    <citation type="submission" date="2018-11" db="EMBL/GenBank/DDBJ databases">
        <title>Genome sequence and assembly of Colletotrichum sidae.</title>
        <authorList>
            <person name="Gan P."/>
            <person name="Shirasu K."/>
        </authorList>
    </citation>
    <scope>NUCLEOTIDE SEQUENCE [LARGE SCALE GENOMIC DNA]</scope>
    <source>
        <strain evidence="1 2">CBS 518.97</strain>
    </source>
</reference>
<dbReference type="Proteomes" id="UP000295604">
    <property type="component" value="Unassembled WGS sequence"/>
</dbReference>
<evidence type="ECO:0000313" key="2">
    <source>
        <dbReference type="Proteomes" id="UP000295604"/>
    </source>
</evidence>